<sequence>MSGRTRGKPRIEHPDALSRETAEEQQPLLQFVTVQQVIVLQNQMSTILEMLQRMTDPSRAPEATPAEEALLDAEVPPAVEVPPSENTHMHEMTSTSHHSIPANWESVLNEKVDEAIARRKSKGRPISIKEDPFTKDVMNVPLPLKFKEPTGDFDGTTDPIEHIQTFQDRVRLDGWPDTIACRAFSMTLQKDAREWFDTLPPRSISSFVDFANKFAIYFSISA</sequence>
<accession>A0ABD1QWK4</accession>
<dbReference type="AlphaFoldDB" id="A0ABD1QWK4"/>
<protein>
    <recommendedName>
        <fullName evidence="4">Retrotransposon gag domain-containing protein</fullName>
    </recommendedName>
</protein>
<evidence type="ECO:0000313" key="3">
    <source>
        <dbReference type="Proteomes" id="UP001604336"/>
    </source>
</evidence>
<gene>
    <name evidence="2" type="ORF">Adt_33551</name>
</gene>
<organism evidence="2 3">
    <name type="scientific">Abeliophyllum distichum</name>
    <dbReference type="NCBI Taxonomy" id="126358"/>
    <lineage>
        <taxon>Eukaryota</taxon>
        <taxon>Viridiplantae</taxon>
        <taxon>Streptophyta</taxon>
        <taxon>Embryophyta</taxon>
        <taxon>Tracheophyta</taxon>
        <taxon>Spermatophyta</taxon>
        <taxon>Magnoliopsida</taxon>
        <taxon>eudicotyledons</taxon>
        <taxon>Gunneridae</taxon>
        <taxon>Pentapetalae</taxon>
        <taxon>asterids</taxon>
        <taxon>lamiids</taxon>
        <taxon>Lamiales</taxon>
        <taxon>Oleaceae</taxon>
        <taxon>Forsythieae</taxon>
        <taxon>Abeliophyllum</taxon>
    </lineage>
</organism>
<evidence type="ECO:0008006" key="4">
    <source>
        <dbReference type="Google" id="ProtNLM"/>
    </source>
</evidence>
<feature type="compositionally biased region" description="Basic and acidic residues" evidence="1">
    <location>
        <begin position="9"/>
        <end position="22"/>
    </location>
</feature>
<dbReference type="EMBL" id="JBFOLK010000010">
    <property type="protein sequence ID" value="KAL2480585.1"/>
    <property type="molecule type" value="Genomic_DNA"/>
</dbReference>
<evidence type="ECO:0000313" key="2">
    <source>
        <dbReference type="EMBL" id="KAL2480585.1"/>
    </source>
</evidence>
<proteinExistence type="predicted"/>
<keyword evidence="3" id="KW-1185">Reference proteome</keyword>
<feature type="region of interest" description="Disordered" evidence="1">
    <location>
        <begin position="1"/>
        <end position="22"/>
    </location>
</feature>
<comment type="caution">
    <text evidence="2">The sequence shown here is derived from an EMBL/GenBank/DDBJ whole genome shotgun (WGS) entry which is preliminary data.</text>
</comment>
<evidence type="ECO:0000256" key="1">
    <source>
        <dbReference type="SAM" id="MobiDB-lite"/>
    </source>
</evidence>
<dbReference type="PANTHER" id="PTHR33223">
    <property type="entry name" value="CCHC-TYPE DOMAIN-CONTAINING PROTEIN"/>
    <property type="match status" value="1"/>
</dbReference>
<dbReference type="PANTHER" id="PTHR33223:SF10">
    <property type="entry name" value="AMINOTRANSFERASE-LIKE PLANT MOBILE DOMAIN-CONTAINING PROTEIN"/>
    <property type="match status" value="1"/>
</dbReference>
<dbReference type="Proteomes" id="UP001604336">
    <property type="component" value="Unassembled WGS sequence"/>
</dbReference>
<name>A0ABD1QWK4_9LAMI</name>
<reference evidence="3" key="1">
    <citation type="submission" date="2024-07" db="EMBL/GenBank/DDBJ databases">
        <title>Two chromosome-level genome assemblies of Korean endemic species Abeliophyllum distichum and Forsythia ovata (Oleaceae).</title>
        <authorList>
            <person name="Jang H."/>
        </authorList>
    </citation>
    <scope>NUCLEOTIDE SEQUENCE [LARGE SCALE GENOMIC DNA]</scope>
</reference>